<evidence type="ECO:0000256" key="4">
    <source>
        <dbReference type="PROSITE-ProRule" id="PRU00024"/>
    </source>
</evidence>
<dbReference type="PANTHER" id="PTHR31717:SF60">
    <property type="entry name" value="B-BOX TYPE ZINC FINGER FAMILY PROTEIN"/>
    <property type="match status" value="1"/>
</dbReference>
<evidence type="ECO:0000256" key="3">
    <source>
        <dbReference type="ARBA" id="ARBA00022833"/>
    </source>
</evidence>
<evidence type="ECO:0000256" key="1">
    <source>
        <dbReference type="ARBA" id="ARBA00022723"/>
    </source>
</evidence>
<dbReference type="InterPro" id="IPR049808">
    <property type="entry name" value="CONSTANS-like_Bbox1"/>
</dbReference>
<dbReference type="AlphaFoldDB" id="S8CK13"/>
<dbReference type="Pfam" id="PF00643">
    <property type="entry name" value="zf-B_box"/>
    <property type="match status" value="1"/>
</dbReference>
<feature type="region of interest" description="Disordered" evidence="5">
    <location>
        <begin position="72"/>
        <end position="108"/>
    </location>
</feature>
<evidence type="ECO:0000313" key="8">
    <source>
        <dbReference type="Proteomes" id="UP000015453"/>
    </source>
</evidence>
<evidence type="ECO:0000256" key="2">
    <source>
        <dbReference type="ARBA" id="ARBA00022771"/>
    </source>
</evidence>
<dbReference type="PANTHER" id="PTHR31717">
    <property type="entry name" value="ZINC FINGER PROTEIN CONSTANS-LIKE 10"/>
    <property type="match status" value="1"/>
</dbReference>
<evidence type="ECO:0000259" key="6">
    <source>
        <dbReference type="PROSITE" id="PS50119"/>
    </source>
</evidence>
<sequence>MKRCDLCKRKARLQCEADQASLCWDCDSKVHAANFLVARHSRSLLCRVCGSLLSWSAAGSRVLPIASSCEECAGGSSDGDEEAENEVSLTSSSPPAADSCSSSDNPEV</sequence>
<keyword evidence="2 4" id="KW-0863">Zinc-finger</keyword>
<comment type="caution">
    <text evidence="7">The sequence shown here is derived from an EMBL/GenBank/DDBJ whole genome shotgun (WGS) entry which is preliminary data.</text>
</comment>
<keyword evidence="1" id="KW-0479">Metal-binding</keyword>
<gene>
    <name evidence="7" type="ORF">M569_09739</name>
</gene>
<feature type="domain" description="B box-type" evidence="6">
    <location>
        <begin position="1"/>
        <end position="45"/>
    </location>
</feature>
<dbReference type="PROSITE" id="PS50119">
    <property type="entry name" value="ZF_BBOX"/>
    <property type="match status" value="1"/>
</dbReference>
<keyword evidence="3" id="KW-0862">Zinc</keyword>
<organism evidence="7 8">
    <name type="scientific">Genlisea aurea</name>
    <dbReference type="NCBI Taxonomy" id="192259"/>
    <lineage>
        <taxon>Eukaryota</taxon>
        <taxon>Viridiplantae</taxon>
        <taxon>Streptophyta</taxon>
        <taxon>Embryophyta</taxon>
        <taxon>Tracheophyta</taxon>
        <taxon>Spermatophyta</taxon>
        <taxon>Magnoliopsida</taxon>
        <taxon>eudicotyledons</taxon>
        <taxon>Gunneridae</taxon>
        <taxon>Pentapetalae</taxon>
        <taxon>asterids</taxon>
        <taxon>lamiids</taxon>
        <taxon>Lamiales</taxon>
        <taxon>Lentibulariaceae</taxon>
        <taxon>Genlisea</taxon>
    </lineage>
</organism>
<accession>S8CK13</accession>
<evidence type="ECO:0000313" key="7">
    <source>
        <dbReference type="EMBL" id="EPS65041.1"/>
    </source>
</evidence>
<keyword evidence="8" id="KW-1185">Reference proteome</keyword>
<dbReference type="OrthoDB" id="153872at2759"/>
<dbReference type="EMBL" id="AUSU01004462">
    <property type="protein sequence ID" value="EPS65041.1"/>
    <property type="molecule type" value="Genomic_DNA"/>
</dbReference>
<dbReference type="GO" id="GO:0008270">
    <property type="term" value="F:zinc ion binding"/>
    <property type="evidence" value="ECO:0007669"/>
    <property type="project" value="UniProtKB-KW"/>
</dbReference>
<dbReference type="Proteomes" id="UP000015453">
    <property type="component" value="Unassembled WGS sequence"/>
</dbReference>
<proteinExistence type="predicted"/>
<name>S8CK13_9LAMI</name>
<feature type="compositionally biased region" description="Low complexity" evidence="5">
    <location>
        <begin position="91"/>
        <end position="108"/>
    </location>
</feature>
<feature type="non-terminal residue" evidence="7">
    <location>
        <position position="108"/>
    </location>
</feature>
<dbReference type="SMART" id="SM00336">
    <property type="entry name" value="BBOX"/>
    <property type="match status" value="1"/>
</dbReference>
<protein>
    <recommendedName>
        <fullName evidence="6">B box-type domain-containing protein</fullName>
    </recommendedName>
</protein>
<dbReference type="InterPro" id="IPR000315">
    <property type="entry name" value="Znf_B-box"/>
</dbReference>
<dbReference type="CDD" id="cd19821">
    <property type="entry name" value="Bbox1_BBX-like"/>
    <property type="match status" value="1"/>
</dbReference>
<evidence type="ECO:0000256" key="5">
    <source>
        <dbReference type="SAM" id="MobiDB-lite"/>
    </source>
</evidence>
<reference evidence="7 8" key="1">
    <citation type="journal article" date="2013" name="BMC Genomics">
        <title>The miniature genome of a carnivorous plant Genlisea aurea contains a low number of genes and short non-coding sequences.</title>
        <authorList>
            <person name="Leushkin E.V."/>
            <person name="Sutormin R.A."/>
            <person name="Nabieva E.R."/>
            <person name="Penin A.A."/>
            <person name="Kondrashov A.S."/>
            <person name="Logacheva M.D."/>
        </authorList>
    </citation>
    <scope>NUCLEOTIDE SEQUENCE [LARGE SCALE GENOMIC DNA]</scope>
</reference>